<keyword evidence="12" id="KW-1185">Reference proteome</keyword>
<evidence type="ECO:0000256" key="10">
    <source>
        <dbReference type="SAM" id="Phobius"/>
    </source>
</evidence>
<dbReference type="RefSeq" id="XP_026548028.1">
    <property type="nucleotide sequence ID" value="XM_026692243.1"/>
</dbReference>
<feature type="compositionally biased region" description="Basic and acidic residues" evidence="9">
    <location>
        <begin position="193"/>
        <end position="207"/>
    </location>
</feature>
<evidence type="ECO:0000313" key="13">
    <source>
        <dbReference type="RefSeq" id="XP_026548028.1"/>
    </source>
</evidence>
<keyword evidence="4 10" id="KW-1133">Transmembrane helix</keyword>
<feature type="compositionally biased region" description="Low complexity" evidence="9">
    <location>
        <begin position="1"/>
        <end position="15"/>
    </location>
</feature>
<organism evidence="12 13">
    <name type="scientific">Notechis scutatus</name>
    <name type="common">mainland tiger snake</name>
    <dbReference type="NCBI Taxonomy" id="8663"/>
    <lineage>
        <taxon>Eukaryota</taxon>
        <taxon>Metazoa</taxon>
        <taxon>Chordata</taxon>
        <taxon>Craniata</taxon>
        <taxon>Vertebrata</taxon>
        <taxon>Euteleostomi</taxon>
        <taxon>Lepidosauria</taxon>
        <taxon>Squamata</taxon>
        <taxon>Bifurcata</taxon>
        <taxon>Unidentata</taxon>
        <taxon>Episquamata</taxon>
        <taxon>Toxicofera</taxon>
        <taxon>Serpentes</taxon>
        <taxon>Colubroidea</taxon>
        <taxon>Elapidae</taxon>
        <taxon>Hydrophiinae</taxon>
        <taxon>Notechis</taxon>
    </lineage>
</organism>
<proteinExistence type="predicted"/>
<accession>A0A6J1W5B6</accession>
<evidence type="ECO:0000256" key="3">
    <source>
        <dbReference type="ARBA" id="ARBA00022692"/>
    </source>
</evidence>
<feature type="compositionally biased region" description="Basic and acidic residues" evidence="9">
    <location>
        <begin position="16"/>
        <end position="32"/>
    </location>
</feature>
<evidence type="ECO:0000313" key="12">
    <source>
        <dbReference type="Proteomes" id="UP000504612"/>
    </source>
</evidence>
<gene>
    <name evidence="13" type="primary">LOC113429733</name>
</gene>
<feature type="transmembrane region" description="Helical" evidence="10">
    <location>
        <begin position="38"/>
        <end position="59"/>
    </location>
</feature>
<protein>
    <submittedName>
        <fullName evidence="13">Aspartyl/asparaginyl beta-hydroxylase-like isoform X1</fullName>
    </submittedName>
</protein>
<dbReference type="KEGG" id="nss:113429733"/>
<feature type="compositionally biased region" description="Basic and acidic residues" evidence="9">
    <location>
        <begin position="303"/>
        <end position="328"/>
    </location>
</feature>
<evidence type="ECO:0000259" key="11">
    <source>
        <dbReference type="Pfam" id="PF05279"/>
    </source>
</evidence>
<reference evidence="13" key="1">
    <citation type="submission" date="2025-08" db="UniProtKB">
        <authorList>
            <consortium name="RefSeq"/>
        </authorList>
    </citation>
    <scope>IDENTIFICATION</scope>
</reference>
<feature type="compositionally biased region" description="Acidic residues" evidence="9">
    <location>
        <begin position="262"/>
        <end position="271"/>
    </location>
</feature>
<evidence type="ECO:0000256" key="9">
    <source>
        <dbReference type="SAM" id="MobiDB-lite"/>
    </source>
</evidence>
<keyword evidence="2" id="KW-0597">Phosphoprotein</keyword>
<sequence>MAPRRSPKSGSPGPGARREGKHGGNKSAKKEGASGSSFFTWFMVIALLGVWTSVAVVWFELVDYEEVLGKLGIYDADGDGDFDMEDAKVLLGLKERSVPEQSMPRSAEEVIQPAEKPHVKTEHIHFKTEPEDEIEALLHEVLDSQLEKGELGEEKGEIEKGEIDEHHEETDFQEEEEEEDNSELSEEPTTEQSYEKEQEDKIPEITEKSSSTQEEPANHYQPKDQEEYDTKVLNDYSHVEEGTNEPEIPESAPENTEQPDHVEEEELETEEFTEHTETIDHPEQIHERDADVSDSATEPIQSAHKEEHTEDHVAAQQHDTEVPVHTEDYTEDDIIDT</sequence>
<evidence type="ECO:0000256" key="2">
    <source>
        <dbReference type="ARBA" id="ARBA00022553"/>
    </source>
</evidence>
<dbReference type="AlphaFoldDB" id="A0A6J1W5B6"/>
<dbReference type="Pfam" id="PF05279">
    <property type="entry name" value="Asp-B-Hydro_N"/>
    <property type="match status" value="1"/>
</dbReference>
<keyword evidence="7" id="KW-0325">Glycoprotein</keyword>
<dbReference type="GO" id="GO:0005783">
    <property type="term" value="C:endoplasmic reticulum"/>
    <property type="evidence" value="ECO:0007669"/>
    <property type="project" value="TreeGrafter"/>
</dbReference>
<dbReference type="InterPro" id="IPR039038">
    <property type="entry name" value="ASPH"/>
</dbReference>
<dbReference type="GeneID" id="113429733"/>
<keyword evidence="3 10" id="KW-0812">Transmembrane</keyword>
<dbReference type="PANTHER" id="PTHR12366">
    <property type="entry name" value="ASPARTYL/ASPARAGINYL BETA-HYDROXYLASE"/>
    <property type="match status" value="1"/>
</dbReference>
<feature type="region of interest" description="Disordered" evidence="9">
    <location>
        <begin position="144"/>
        <end position="337"/>
    </location>
</feature>
<evidence type="ECO:0000256" key="8">
    <source>
        <dbReference type="ARBA" id="ARBA00037847"/>
    </source>
</evidence>
<evidence type="ECO:0000256" key="4">
    <source>
        <dbReference type="ARBA" id="ARBA00022989"/>
    </source>
</evidence>
<dbReference type="InterPro" id="IPR007943">
    <property type="entry name" value="Asp-B-hydro/Triadin_dom"/>
</dbReference>
<feature type="compositionally biased region" description="Basic and acidic residues" evidence="9">
    <location>
        <begin position="272"/>
        <end position="291"/>
    </location>
</feature>
<keyword evidence="5 10" id="KW-0472">Membrane</keyword>
<dbReference type="PANTHER" id="PTHR12366:SF32">
    <property type="entry name" value="ASPARTATE BETA-HYDROXYLASE ISOFORM X1"/>
    <property type="match status" value="1"/>
</dbReference>
<name>A0A6J1W5B6_9SAUR</name>
<evidence type="ECO:0000256" key="1">
    <source>
        <dbReference type="ARBA" id="ARBA00004606"/>
    </source>
</evidence>
<evidence type="ECO:0000256" key="7">
    <source>
        <dbReference type="ARBA" id="ARBA00023180"/>
    </source>
</evidence>
<evidence type="ECO:0000256" key="6">
    <source>
        <dbReference type="ARBA" id="ARBA00023157"/>
    </source>
</evidence>
<feature type="compositionally biased region" description="Basic and acidic residues" evidence="9">
    <location>
        <begin position="221"/>
        <end position="241"/>
    </location>
</feature>
<feature type="region of interest" description="Disordered" evidence="9">
    <location>
        <begin position="1"/>
        <end position="32"/>
    </location>
</feature>
<comment type="subcellular location">
    <subcellularLocation>
        <location evidence="8">Endomembrane system</location>
        <topology evidence="8">Single-pass membrane protein</topology>
    </subcellularLocation>
    <subcellularLocation>
        <location evidence="1">Membrane</location>
        <topology evidence="1">Single-pass type II membrane protein</topology>
    </subcellularLocation>
</comment>
<keyword evidence="6" id="KW-1015">Disulfide bond</keyword>
<feature type="domain" description="Aspartyl beta-hydroxylase/Triadin" evidence="11">
    <location>
        <begin position="28"/>
        <end position="92"/>
    </location>
</feature>
<feature type="compositionally biased region" description="Basic and acidic residues" evidence="9">
    <location>
        <begin position="144"/>
        <end position="170"/>
    </location>
</feature>
<evidence type="ECO:0000256" key="5">
    <source>
        <dbReference type="ARBA" id="ARBA00023136"/>
    </source>
</evidence>
<dbReference type="GO" id="GO:0016020">
    <property type="term" value="C:membrane"/>
    <property type="evidence" value="ECO:0007669"/>
    <property type="project" value="UniProtKB-SubCell"/>
</dbReference>
<dbReference type="Proteomes" id="UP000504612">
    <property type="component" value="Unplaced"/>
</dbReference>
<feature type="compositionally biased region" description="Acidic residues" evidence="9">
    <location>
        <begin position="171"/>
        <end position="189"/>
    </location>
</feature>
<dbReference type="GO" id="GO:0062101">
    <property type="term" value="F:peptidyl-aspartic acid 3-dioxygenase activity"/>
    <property type="evidence" value="ECO:0007669"/>
    <property type="project" value="InterPro"/>
</dbReference>